<dbReference type="OrthoDB" id="2375664at2759"/>
<dbReference type="EMBL" id="KV442065">
    <property type="protein sequence ID" value="OAQ26621.1"/>
    <property type="molecule type" value="Genomic_DNA"/>
</dbReference>
<organism evidence="3 4">
    <name type="scientific">Linnemannia elongata AG-77</name>
    <dbReference type="NCBI Taxonomy" id="1314771"/>
    <lineage>
        <taxon>Eukaryota</taxon>
        <taxon>Fungi</taxon>
        <taxon>Fungi incertae sedis</taxon>
        <taxon>Mucoromycota</taxon>
        <taxon>Mortierellomycotina</taxon>
        <taxon>Mortierellomycetes</taxon>
        <taxon>Mortierellales</taxon>
        <taxon>Mortierellaceae</taxon>
        <taxon>Linnemannia</taxon>
    </lineage>
</organism>
<dbReference type="CDD" id="cd09917">
    <property type="entry name" value="F-box_SF"/>
    <property type="match status" value="1"/>
</dbReference>
<evidence type="ECO:0000313" key="3">
    <source>
        <dbReference type="EMBL" id="OAQ26621.1"/>
    </source>
</evidence>
<dbReference type="Pfam" id="PF00646">
    <property type="entry name" value="F-box"/>
    <property type="match status" value="1"/>
</dbReference>
<dbReference type="AlphaFoldDB" id="A0A197JQ82"/>
<sequence length="854" mass="96070">MRSSSPEAIAIPEILQNVLLHLDRPSLHACARVSRLWRSWSVHVAWLIYQIPSQDIIDFLVQQHAQETSVSGGAKEADMKGGLLIQRKKARFVQEFKKQCFRIQSLTVGSDGQSEMVEARTFDSGDFSRWECVPPTSLTNLVHLRFGLYSGPSLPSDIVAGLISQNPNLQHLEFLSLLQLSCRNLFAVLRSNPLQQLRRLELSCDMGRNGLSDLLDLLAVRSKFEPLEQEQERSLEPTTLGWDLEELIIRYRLNSSWNQFVRNSHNGTISPRPIAVRKLTLFNFSPMVYLEEMEVDDNERFPVDWSLLYHLCRRFPVLQRLQVSSDISTDYKPSPVSFENQIYNLFRDLDKYETCVFWPSEELAMAMIKACPKLTEIDLSHHRELHPEDWDLLLQHYAPQLESLAAWNVDQLQPQELIRLVPPSPALVNQFGGHTSQKWVGLQELDISANGSLAPAIHMFLKYVPTLRRFKALGVPVEANQLLGFDWVCTGMETLAIHILIPTQAWLECEIWRWDVGKDKWRMVGEGEEFLDNDEGEYHAMDIEVPLLPTLQRSGDGGKQEDSCLDSYVSSSDSSSGPSSESDSSDSDSDTDSSSDSSSDSSDSDSDADSSTDSSDSDADSSTDSSDSESDADSSSNTDDSGDESSASAAAESEPTGAPSKALSKKRVTHSAQIQIAICQQLGRLTRLKELTLEGRQDYRYDNKEWDCLRLTLETGLDHLRPLQANLRKLVVYQLDEELCGRAEMEWIAQNWVHQDNAAWQRAFEACGGSSSTPRGLASNSVTSLDAGGEGKPVLLCPKFRELLGVSVYGKRQVSALEANVNVAWLEGQYRQLTVEKDVTRERESFFYGQYQDY</sequence>
<evidence type="ECO:0000256" key="1">
    <source>
        <dbReference type="SAM" id="MobiDB-lite"/>
    </source>
</evidence>
<dbReference type="SUPFAM" id="SSF81383">
    <property type="entry name" value="F-box domain"/>
    <property type="match status" value="1"/>
</dbReference>
<dbReference type="Gene3D" id="3.80.10.10">
    <property type="entry name" value="Ribonuclease Inhibitor"/>
    <property type="match status" value="1"/>
</dbReference>
<feature type="compositionally biased region" description="Low complexity" evidence="1">
    <location>
        <begin position="633"/>
        <end position="660"/>
    </location>
</feature>
<evidence type="ECO:0000313" key="4">
    <source>
        <dbReference type="Proteomes" id="UP000078512"/>
    </source>
</evidence>
<name>A0A197JQ82_9FUNG</name>
<feature type="compositionally biased region" description="Acidic residues" evidence="1">
    <location>
        <begin position="583"/>
        <end position="593"/>
    </location>
</feature>
<feature type="compositionally biased region" description="Acidic residues" evidence="1">
    <location>
        <begin position="602"/>
        <end position="632"/>
    </location>
</feature>
<dbReference type="Proteomes" id="UP000078512">
    <property type="component" value="Unassembled WGS sequence"/>
</dbReference>
<evidence type="ECO:0000259" key="2">
    <source>
        <dbReference type="Pfam" id="PF00646"/>
    </source>
</evidence>
<dbReference type="SUPFAM" id="SSF52047">
    <property type="entry name" value="RNI-like"/>
    <property type="match status" value="1"/>
</dbReference>
<feature type="compositionally biased region" description="Low complexity" evidence="1">
    <location>
        <begin position="570"/>
        <end position="582"/>
    </location>
</feature>
<feature type="region of interest" description="Disordered" evidence="1">
    <location>
        <begin position="550"/>
        <end position="666"/>
    </location>
</feature>
<dbReference type="InterPro" id="IPR001810">
    <property type="entry name" value="F-box_dom"/>
</dbReference>
<protein>
    <recommendedName>
        <fullName evidence="2">F-box domain-containing protein</fullName>
    </recommendedName>
</protein>
<gene>
    <name evidence="3" type="ORF">K457DRAFT_140262</name>
</gene>
<dbReference type="InterPro" id="IPR032675">
    <property type="entry name" value="LRR_dom_sf"/>
</dbReference>
<reference evidence="3 4" key="1">
    <citation type="submission" date="2016-05" db="EMBL/GenBank/DDBJ databases">
        <title>Genome sequencing reveals origins of a unique bacterial endosymbiosis in the earliest lineages of terrestrial Fungi.</title>
        <authorList>
            <consortium name="DOE Joint Genome Institute"/>
            <person name="Uehling J."/>
            <person name="Gryganskyi A."/>
            <person name="Hameed K."/>
            <person name="Tschaplinski T."/>
            <person name="Misztal P."/>
            <person name="Wu S."/>
            <person name="Desiro A."/>
            <person name="Vande Pol N."/>
            <person name="Du Z.-Y."/>
            <person name="Zienkiewicz A."/>
            <person name="Zienkiewicz K."/>
            <person name="Morin E."/>
            <person name="Tisserant E."/>
            <person name="Splivallo R."/>
            <person name="Hainaut M."/>
            <person name="Henrissat B."/>
            <person name="Ohm R."/>
            <person name="Kuo A."/>
            <person name="Yan J."/>
            <person name="Lipzen A."/>
            <person name="Nolan M."/>
            <person name="Labutti K."/>
            <person name="Barry K."/>
            <person name="Goldstein A."/>
            <person name="Labbe J."/>
            <person name="Schadt C."/>
            <person name="Tuskan G."/>
            <person name="Grigoriev I."/>
            <person name="Martin F."/>
            <person name="Vilgalys R."/>
            <person name="Bonito G."/>
        </authorList>
    </citation>
    <scope>NUCLEOTIDE SEQUENCE [LARGE SCALE GENOMIC DNA]</scope>
    <source>
        <strain evidence="3 4">AG-77</strain>
    </source>
</reference>
<proteinExistence type="predicted"/>
<accession>A0A197JQ82</accession>
<dbReference type="InterPro" id="IPR036047">
    <property type="entry name" value="F-box-like_dom_sf"/>
</dbReference>
<keyword evidence="4" id="KW-1185">Reference proteome</keyword>
<feature type="domain" description="F-box" evidence="2">
    <location>
        <begin position="12"/>
        <end position="40"/>
    </location>
</feature>
<dbReference type="STRING" id="1314771.A0A197JQ82"/>